<keyword evidence="3" id="KW-0815">Transposition</keyword>
<proteinExistence type="inferred from homology"/>
<dbReference type="Pfam" id="PF00872">
    <property type="entry name" value="Transposase_mut"/>
    <property type="match status" value="1"/>
</dbReference>
<evidence type="ECO:0000256" key="4">
    <source>
        <dbReference type="ARBA" id="ARBA00023125"/>
    </source>
</evidence>
<dbReference type="GO" id="GO:0004803">
    <property type="term" value="F:transposase activity"/>
    <property type="evidence" value="ECO:0007669"/>
    <property type="project" value="InterPro"/>
</dbReference>
<reference evidence="6 7" key="1">
    <citation type="submission" date="2017-03" db="EMBL/GenBank/DDBJ databases">
        <title>Genome sequence of Clostridium oryzae DSM 28571.</title>
        <authorList>
            <person name="Poehlein A."/>
            <person name="Daniel R."/>
        </authorList>
    </citation>
    <scope>NUCLEOTIDE SEQUENCE [LARGE SCALE GENOMIC DNA]</scope>
    <source>
        <strain evidence="6 7">DSM 28571</strain>
    </source>
</reference>
<evidence type="ECO:0000256" key="2">
    <source>
        <dbReference type="ARBA" id="ARBA00010961"/>
    </source>
</evidence>
<evidence type="ECO:0000313" key="6">
    <source>
        <dbReference type="EMBL" id="OPJ57661.1"/>
    </source>
</evidence>
<keyword evidence="4" id="KW-0238">DNA-binding</keyword>
<dbReference type="GO" id="GO:0006313">
    <property type="term" value="P:DNA transposition"/>
    <property type="evidence" value="ECO:0007669"/>
    <property type="project" value="InterPro"/>
</dbReference>
<keyword evidence="7" id="KW-1185">Reference proteome</keyword>
<dbReference type="GO" id="GO:0003677">
    <property type="term" value="F:DNA binding"/>
    <property type="evidence" value="ECO:0007669"/>
    <property type="project" value="UniProtKB-KW"/>
</dbReference>
<organism evidence="6 7">
    <name type="scientific">Clostridium oryzae</name>
    <dbReference type="NCBI Taxonomy" id="1450648"/>
    <lineage>
        <taxon>Bacteria</taxon>
        <taxon>Bacillati</taxon>
        <taxon>Bacillota</taxon>
        <taxon>Clostridia</taxon>
        <taxon>Eubacteriales</taxon>
        <taxon>Clostridiaceae</taxon>
        <taxon>Clostridium</taxon>
    </lineage>
</organism>
<accession>A0A1V4ICF2</accession>
<keyword evidence="5" id="KW-0233">DNA recombination</keyword>
<dbReference type="STRING" id="1450648.CLORY_39800"/>
<evidence type="ECO:0000313" key="7">
    <source>
        <dbReference type="Proteomes" id="UP000190080"/>
    </source>
</evidence>
<sequence>MSVDDICSEINELYSTDISPAIVSKITDKVMESAVEWQNRPLDPILW</sequence>
<dbReference type="AlphaFoldDB" id="A0A1V4ICF2"/>
<protein>
    <submittedName>
        <fullName evidence="6">Transposase, mutator family</fullName>
    </submittedName>
</protein>
<evidence type="ECO:0000256" key="1">
    <source>
        <dbReference type="ARBA" id="ARBA00002190"/>
    </source>
</evidence>
<gene>
    <name evidence="6" type="ORF">CLORY_39800</name>
</gene>
<evidence type="ECO:0000256" key="5">
    <source>
        <dbReference type="ARBA" id="ARBA00023172"/>
    </source>
</evidence>
<comment type="similarity">
    <text evidence="2">Belongs to the transposase mutator family.</text>
</comment>
<evidence type="ECO:0000256" key="3">
    <source>
        <dbReference type="ARBA" id="ARBA00022578"/>
    </source>
</evidence>
<name>A0A1V4ICF2_9CLOT</name>
<dbReference type="EMBL" id="MZGV01000076">
    <property type="protein sequence ID" value="OPJ57661.1"/>
    <property type="molecule type" value="Genomic_DNA"/>
</dbReference>
<comment type="caution">
    <text evidence="6">The sequence shown here is derived from an EMBL/GenBank/DDBJ whole genome shotgun (WGS) entry which is preliminary data.</text>
</comment>
<dbReference type="InterPro" id="IPR001207">
    <property type="entry name" value="Transposase_mutator"/>
</dbReference>
<comment type="function">
    <text evidence="1">Required for the transposition of the insertion element.</text>
</comment>
<dbReference type="Proteomes" id="UP000190080">
    <property type="component" value="Unassembled WGS sequence"/>
</dbReference>